<organism evidence="2 3">
    <name type="scientific">Candidatus Uhrbacteria bacterium CG10_big_fil_rev_8_21_14_0_10_50_16</name>
    <dbReference type="NCBI Taxonomy" id="1975039"/>
    <lineage>
        <taxon>Bacteria</taxon>
        <taxon>Candidatus Uhriibacteriota</taxon>
    </lineage>
</organism>
<name>A0A2H0RNL1_9BACT</name>
<sequence length="185" mass="21238">MEPQKPVVFLQGVRLYLRPLEVEDAPCATRWINHPETRKWLGSRGVYNLAREQAWIESLYQDENEIVLAIVLNEGNRHIGNIGLHRIDHLNQSAVTGMLIGEVECRGCGYGPEAKELLLGHAFNTLNLRTVRSATVANNLRSNRSLQKSGYVEVGRMPDQFFRDGTWHDELLWVLTRDRWLARHA</sequence>
<dbReference type="Proteomes" id="UP000230084">
    <property type="component" value="Unassembled WGS sequence"/>
</dbReference>
<comment type="caution">
    <text evidence="2">The sequence shown here is derived from an EMBL/GenBank/DDBJ whole genome shotgun (WGS) entry which is preliminary data.</text>
</comment>
<dbReference type="Pfam" id="PF13302">
    <property type="entry name" value="Acetyltransf_3"/>
    <property type="match status" value="1"/>
</dbReference>
<dbReference type="InterPro" id="IPR016181">
    <property type="entry name" value="Acyl_CoA_acyltransferase"/>
</dbReference>
<dbReference type="PANTHER" id="PTHR43415:SF3">
    <property type="entry name" value="GNAT-FAMILY ACETYLTRANSFERASE"/>
    <property type="match status" value="1"/>
</dbReference>
<evidence type="ECO:0000259" key="1">
    <source>
        <dbReference type="PROSITE" id="PS51186"/>
    </source>
</evidence>
<feature type="domain" description="N-acetyltransferase" evidence="1">
    <location>
        <begin position="15"/>
        <end position="178"/>
    </location>
</feature>
<dbReference type="PROSITE" id="PS51186">
    <property type="entry name" value="GNAT"/>
    <property type="match status" value="1"/>
</dbReference>
<dbReference type="SUPFAM" id="SSF55729">
    <property type="entry name" value="Acyl-CoA N-acyltransferases (Nat)"/>
    <property type="match status" value="1"/>
</dbReference>
<accession>A0A2H0RNL1</accession>
<evidence type="ECO:0000313" key="2">
    <source>
        <dbReference type="EMBL" id="PIR48083.1"/>
    </source>
</evidence>
<dbReference type="Gene3D" id="3.40.630.30">
    <property type="match status" value="1"/>
</dbReference>
<dbReference type="InterPro" id="IPR000182">
    <property type="entry name" value="GNAT_dom"/>
</dbReference>
<gene>
    <name evidence="2" type="ORF">COV06_01650</name>
</gene>
<dbReference type="PANTHER" id="PTHR43415">
    <property type="entry name" value="SPERMIDINE N(1)-ACETYLTRANSFERASE"/>
    <property type="match status" value="1"/>
</dbReference>
<proteinExistence type="predicted"/>
<evidence type="ECO:0000313" key="3">
    <source>
        <dbReference type="Proteomes" id="UP000230084"/>
    </source>
</evidence>
<dbReference type="AlphaFoldDB" id="A0A2H0RNL1"/>
<dbReference type="GO" id="GO:0016747">
    <property type="term" value="F:acyltransferase activity, transferring groups other than amino-acyl groups"/>
    <property type="evidence" value="ECO:0007669"/>
    <property type="project" value="InterPro"/>
</dbReference>
<protein>
    <recommendedName>
        <fullName evidence="1">N-acetyltransferase domain-containing protein</fullName>
    </recommendedName>
</protein>
<dbReference type="EMBL" id="PCYM01000001">
    <property type="protein sequence ID" value="PIR48083.1"/>
    <property type="molecule type" value="Genomic_DNA"/>
</dbReference>
<reference evidence="2 3" key="1">
    <citation type="submission" date="2017-09" db="EMBL/GenBank/DDBJ databases">
        <title>Depth-based differentiation of microbial function through sediment-hosted aquifers and enrichment of novel symbionts in the deep terrestrial subsurface.</title>
        <authorList>
            <person name="Probst A.J."/>
            <person name="Ladd B."/>
            <person name="Jarett J.K."/>
            <person name="Geller-Mcgrath D.E."/>
            <person name="Sieber C.M."/>
            <person name="Emerson J.B."/>
            <person name="Anantharaman K."/>
            <person name="Thomas B.C."/>
            <person name="Malmstrom R."/>
            <person name="Stieglmeier M."/>
            <person name="Klingl A."/>
            <person name="Woyke T."/>
            <person name="Ryan C.M."/>
            <person name="Banfield J.F."/>
        </authorList>
    </citation>
    <scope>NUCLEOTIDE SEQUENCE [LARGE SCALE GENOMIC DNA]</scope>
    <source>
        <strain evidence="2">CG10_big_fil_rev_8_21_14_0_10_50_16</strain>
    </source>
</reference>